<dbReference type="InterPro" id="IPR032585">
    <property type="entry name" value="DUF4912"/>
</dbReference>
<evidence type="ECO:0000313" key="1">
    <source>
        <dbReference type="EMBL" id="GAA0718103.1"/>
    </source>
</evidence>
<keyword evidence="2" id="KW-1185">Reference proteome</keyword>
<accession>A0ABN1INJ2</accession>
<comment type="caution">
    <text evidence="1">The sequence shown here is derived from an EMBL/GenBank/DDBJ whole genome shotgun (WGS) entry which is preliminary data.</text>
</comment>
<reference evidence="1 2" key="1">
    <citation type="journal article" date="2019" name="Int. J. Syst. Evol. Microbiol.">
        <title>The Global Catalogue of Microorganisms (GCM) 10K type strain sequencing project: providing services to taxonomists for standard genome sequencing and annotation.</title>
        <authorList>
            <consortium name="The Broad Institute Genomics Platform"/>
            <consortium name="The Broad Institute Genome Sequencing Center for Infectious Disease"/>
            <person name="Wu L."/>
            <person name="Ma J."/>
        </authorList>
    </citation>
    <scope>NUCLEOTIDE SEQUENCE [LARGE SCALE GENOMIC DNA]</scope>
    <source>
        <strain evidence="1 2">JCM 1405</strain>
    </source>
</reference>
<dbReference type="EMBL" id="BAAACF010000001">
    <property type="protein sequence ID" value="GAA0718103.1"/>
    <property type="molecule type" value="Genomic_DNA"/>
</dbReference>
<dbReference type="Proteomes" id="UP001500339">
    <property type="component" value="Unassembled WGS sequence"/>
</dbReference>
<organism evidence="1 2">
    <name type="scientific">Clostridium malenominatum</name>
    <dbReference type="NCBI Taxonomy" id="1539"/>
    <lineage>
        <taxon>Bacteria</taxon>
        <taxon>Bacillati</taxon>
        <taxon>Bacillota</taxon>
        <taxon>Clostridia</taxon>
        <taxon>Eubacteriales</taxon>
        <taxon>Clostridiaceae</taxon>
        <taxon>Clostridium</taxon>
    </lineage>
</organism>
<protein>
    <submittedName>
        <fullName evidence="1">Uncharacterized protein</fullName>
    </submittedName>
</protein>
<name>A0ABN1INJ2_9CLOT</name>
<dbReference type="Pfam" id="PF16258">
    <property type="entry name" value="DUF4912"/>
    <property type="match status" value="1"/>
</dbReference>
<gene>
    <name evidence="1" type="ORF">GCM10008905_04440</name>
</gene>
<dbReference type="RefSeq" id="WP_343766069.1">
    <property type="nucleotide sequence ID" value="NZ_BAAACF010000001.1"/>
</dbReference>
<sequence>MYNSNYITLMVQSGYKVFCYFNISPQYVEKLKIEYGEENTRNYKRKIKVYNADTMTEVKTIHIDPFADNWYIDMEAGGIRIVVELILILSNGYEFKVAKSNIVNTPNTN</sequence>
<proteinExistence type="predicted"/>
<evidence type="ECO:0000313" key="2">
    <source>
        <dbReference type="Proteomes" id="UP001500339"/>
    </source>
</evidence>